<gene>
    <name evidence="3" type="ORF">IFJ97_05825</name>
</gene>
<feature type="non-terminal residue" evidence="3">
    <location>
        <position position="1"/>
    </location>
</feature>
<name>A0A8J6Y5X3_9BACT</name>
<evidence type="ECO:0000259" key="2">
    <source>
        <dbReference type="Pfam" id="PF02894"/>
    </source>
</evidence>
<dbReference type="EMBL" id="JACXWA010000097">
    <property type="protein sequence ID" value="MBD3870862.1"/>
    <property type="molecule type" value="Genomic_DNA"/>
</dbReference>
<dbReference type="InterPro" id="IPR004104">
    <property type="entry name" value="Gfo/Idh/MocA-like_OxRdtase_C"/>
</dbReference>
<evidence type="ECO:0000313" key="3">
    <source>
        <dbReference type="EMBL" id="MBD3870862.1"/>
    </source>
</evidence>
<evidence type="ECO:0000256" key="1">
    <source>
        <dbReference type="SAM" id="MobiDB-lite"/>
    </source>
</evidence>
<accession>A0A8J6Y5X3</accession>
<comment type="caution">
    <text evidence="3">The sequence shown here is derived from an EMBL/GenBank/DDBJ whole genome shotgun (WGS) entry which is preliminary data.</text>
</comment>
<sequence length="87" mass="9301">GSAEAGNETANRVTLSGSDGVRSDTPLYFFLERYQTSFVTELEAFFACIRDDLEPPVGGRDGLMSVLIGLAAAQSMAENRPVKVEAS</sequence>
<reference evidence="3 4" key="1">
    <citation type="submission" date="2020-08" db="EMBL/GenBank/DDBJ databases">
        <title>Acidobacteriota in marine sediments use diverse sulfur dissimilation pathways.</title>
        <authorList>
            <person name="Wasmund K."/>
        </authorList>
    </citation>
    <scope>NUCLEOTIDE SEQUENCE [LARGE SCALE GENOMIC DNA]</scope>
    <source>
        <strain evidence="3">MAG AM3-A</strain>
    </source>
</reference>
<feature type="region of interest" description="Disordered" evidence="1">
    <location>
        <begin position="1"/>
        <end position="21"/>
    </location>
</feature>
<proteinExistence type="predicted"/>
<dbReference type="Proteomes" id="UP000598633">
    <property type="component" value="Unassembled WGS sequence"/>
</dbReference>
<organism evidence="3 4">
    <name type="scientific">Candidatus Sulfomarinibacter kjeldsenii</name>
    <dbReference type="NCBI Taxonomy" id="2885994"/>
    <lineage>
        <taxon>Bacteria</taxon>
        <taxon>Pseudomonadati</taxon>
        <taxon>Acidobacteriota</taxon>
        <taxon>Thermoanaerobaculia</taxon>
        <taxon>Thermoanaerobaculales</taxon>
        <taxon>Candidatus Sulfomarinibacteraceae</taxon>
        <taxon>Candidatus Sulfomarinibacter</taxon>
    </lineage>
</organism>
<dbReference type="Pfam" id="PF02894">
    <property type="entry name" value="GFO_IDH_MocA_C"/>
    <property type="match status" value="1"/>
</dbReference>
<dbReference type="Gene3D" id="3.30.360.10">
    <property type="entry name" value="Dihydrodipicolinate Reductase, domain 2"/>
    <property type="match status" value="1"/>
</dbReference>
<feature type="compositionally biased region" description="Polar residues" evidence="1">
    <location>
        <begin position="8"/>
        <end position="17"/>
    </location>
</feature>
<dbReference type="AlphaFoldDB" id="A0A8J6Y5X3"/>
<evidence type="ECO:0000313" key="4">
    <source>
        <dbReference type="Proteomes" id="UP000598633"/>
    </source>
</evidence>
<protein>
    <submittedName>
        <fullName evidence="3">Inositol 2-dehydrogenase</fullName>
    </submittedName>
</protein>
<feature type="domain" description="Gfo/Idh/MocA-like oxidoreductase C-terminal" evidence="2">
    <location>
        <begin position="26"/>
        <end position="84"/>
    </location>
</feature>